<dbReference type="EMBL" id="ML977501">
    <property type="protein sequence ID" value="KAF2132097.1"/>
    <property type="molecule type" value="Genomic_DNA"/>
</dbReference>
<feature type="compositionally biased region" description="Basic and acidic residues" evidence="1">
    <location>
        <begin position="117"/>
        <end position="132"/>
    </location>
</feature>
<evidence type="ECO:0000313" key="2">
    <source>
        <dbReference type="EMBL" id="KAF2132097.1"/>
    </source>
</evidence>
<reference evidence="2" key="1">
    <citation type="journal article" date="2020" name="Stud. Mycol.">
        <title>101 Dothideomycetes genomes: a test case for predicting lifestyles and emergence of pathogens.</title>
        <authorList>
            <person name="Haridas S."/>
            <person name="Albert R."/>
            <person name="Binder M."/>
            <person name="Bloem J."/>
            <person name="Labutti K."/>
            <person name="Salamov A."/>
            <person name="Andreopoulos B."/>
            <person name="Baker S."/>
            <person name="Barry K."/>
            <person name="Bills G."/>
            <person name="Bluhm B."/>
            <person name="Cannon C."/>
            <person name="Castanera R."/>
            <person name="Culley D."/>
            <person name="Daum C."/>
            <person name="Ezra D."/>
            <person name="Gonzalez J."/>
            <person name="Henrissat B."/>
            <person name="Kuo A."/>
            <person name="Liang C."/>
            <person name="Lipzen A."/>
            <person name="Lutzoni F."/>
            <person name="Magnuson J."/>
            <person name="Mondo S."/>
            <person name="Nolan M."/>
            <person name="Ohm R."/>
            <person name="Pangilinan J."/>
            <person name="Park H.-J."/>
            <person name="Ramirez L."/>
            <person name="Alfaro M."/>
            <person name="Sun H."/>
            <person name="Tritt A."/>
            <person name="Yoshinaga Y."/>
            <person name="Zwiers L.-H."/>
            <person name="Turgeon B."/>
            <person name="Goodwin S."/>
            <person name="Spatafora J."/>
            <person name="Crous P."/>
            <person name="Grigoriev I."/>
        </authorList>
    </citation>
    <scope>NUCLEOTIDE SEQUENCE</scope>
    <source>
        <strain evidence="2">CBS 119687</strain>
    </source>
</reference>
<evidence type="ECO:0000256" key="1">
    <source>
        <dbReference type="SAM" id="MobiDB-lite"/>
    </source>
</evidence>
<proteinExistence type="predicted"/>
<feature type="compositionally biased region" description="Basic and acidic residues" evidence="1">
    <location>
        <begin position="60"/>
        <end position="69"/>
    </location>
</feature>
<feature type="compositionally biased region" description="Polar residues" evidence="1">
    <location>
        <begin position="42"/>
        <end position="56"/>
    </location>
</feature>
<dbReference type="GeneID" id="54402823"/>
<feature type="region of interest" description="Disordered" evidence="1">
    <location>
        <begin position="371"/>
        <end position="394"/>
    </location>
</feature>
<organism evidence="2 3">
    <name type="scientific">Dothidotthia symphoricarpi CBS 119687</name>
    <dbReference type="NCBI Taxonomy" id="1392245"/>
    <lineage>
        <taxon>Eukaryota</taxon>
        <taxon>Fungi</taxon>
        <taxon>Dikarya</taxon>
        <taxon>Ascomycota</taxon>
        <taxon>Pezizomycotina</taxon>
        <taxon>Dothideomycetes</taxon>
        <taxon>Pleosporomycetidae</taxon>
        <taxon>Pleosporales</taxon>
        <taxon>Dothidotthiaceae</taxon>
        <taxon>Dothidotthia</taxon>
    </lineage>
</organism>
<protein>
    <submittedName>
        <fullName evidence="2">Uncharacterized protein</fullName>
    </submittedName>
</protein>
<keyword evidence="3" id="KW-1185">Reference proteome</keyword>
<feature type="region of interest" description="Disordered" evidence="1">
    <location>
        <begin position="1"/>
        <end position="333"/>
    </location>
</feature>
<dbReference type="RefSeq" id="XP_033526484.1">
    <property type="nucleotide sequence ID" value="XM_033662391.1"/>
</dbReference>
<evidence type="ECO:0000313" key="3">
    <source>
        <dbReference type="Proteomes" id="UP000799771"/>
    </source>
</evidence>
<feature type="compositionally biased region" description="Polar residues" evidence="1">
    <location>
        <begin position="20"/>
        <end position="34"/>
    </location>
</feature>
<feature type="compositionally biased region" description="Basic and acidic residues" evidence="1">
    <location>
        <begin position="139"/>
        <end position="152"/>
    </location>
</feature>
<feature type="compositionally biased region" description="Polar residues" evidence="1">
    <location>
        <begin position="180"/>
        <end position="199"/>
    </location>
</feature>
<gene>
    <name evidence="2" type="ORF">P153DRAFT_184239</name>
</gene>
<dbReference type="Proteomes" id="UP000799771">
    <property type="component" value="Unassembled WGS sequence"/>
</dbReference>
<dbReference type="AlphaFoldDB" id="A0A6A6AMI9"/>
<feature type="compositionally biased region" description="Basic and acidic residues" evidence="1">
    <location>
        <begin position="243"/>
        <end position="253"/>
    </location>
</feature>
<sequence length="394" mass="42965">MPLSKASLPAAPTVQKKHTAGSSFLENVKSSNNKIKFRSLPAQLSVQTSQQPTTKMAQEPSDKKKRVETQKTQTPVTGHRQDAAKEGQSTSKTSEGVKVSKVIVDTDNKKTQAKAVEPVKETQKEATDEQKAPGKKQIVKSDADDHKLRSELEASPLHQENVQDSRSITDDNEPSDSEKTSSIASGTSTDMASPSSGGSKQRESNNKYRGRPRPGDKGVAMKVTKFKRKPKDEKMKSGYKSKANVDKSNDGGEVRLSSESMSGFPRKQPVKRASEPLPAKKAAATSSNPLKDLLLEISSGGSTPRKEHARSSPDSTASAKRKRHIDDDGRPLIKKTVVGSGDRLISRPRVRRPMPAIDADVMDVNYICASPGPQLLRRPRMTTETANNPYLRHP</sequence>
<accession>A0A6A6AMI9</accession>
<name>A0A6A6AMI9_9PLEO</name>